<feature type="domain" description="STAS" evidence="2">
    <location>
        <begin position="551"/>
        <end position="602"/>
    </location>
</feature>
<dbReference type="Pfam" id="PF13466">
    <property type="entry name" value="STAS_2"/>
    <property type="match status" value="1"/>
</dbReference>
<reference evidence="5" key="1">
    <citation type="journal article" date="2019" name="Int. J. Syst. Evol. Microbiol.">
        <title>The Global Catalogue of Microorganisms (GCM) 10K type strain sequencing project: providing services to taxonomists for standard genome sequencing and annotation.</title>
        <authorList>
            <consortium name="The Broad Institute Genomics Platform"/>
            <consortium name="The Broad Institute Genome Sequencing Center for Infectious Disease"/>
            <person name="Wu L."/>
            <person name="Ma J."/>
        </authorList>
    </citation>
    <scope>NUCLEOTIDE SEQUENCE [LARGE SCALE GENOMIC DNA]</scope>
    <source>
        <strain evidence="5">DFY41</strain>
    </source>
</reference>
<dbReference type="Proteomes" id="UP001596087">
    <property type="component" value="Unassembled WGS sequence"/>
</dbReference>
<dbReference type="InterPro" id="IPR052016">
    <property type="entry name" value="Bact_Sigma-Reg"/>
</dbReference>
<dbReference type="InterPro" id="IPR036890">
    <property type="entry name" value="HATPase_C_sf"/>
</dbReference>
<dbReference type="PANTHER" id="PTHR43156:SF2">
    <property type="entry name" value="STAGE II SPORULATION PROTEIN E"/>
    <property type="match status" value="1"/>
</dbReference>
<accession>A0ABW0BGG2</accession>
<dbReference type="InterPro" id="IPR036457">
    <property type="entry name" value="PPM-type-like_dom_sf"/>
</dbReference>
<dbReference type="Gene3D" id="3.30.450.20">
    <property type="entry name" value="PAS domain"/>
    <property type="match status" value="1"/>
</dbReference>
<dbReference type="CDD" id="cd16936">
    <property type="entry name" value="HATPase_RsbW-like"/>
    <property type="match status" value="1"/>
</dbReference>
<dbReference type="EMBL" id="JBHSKD010000007">
    <property type="protein sequence ID" value="MFC5176416.1"/>
    <property type="molecule type" value="Genomic_DNA"/>
</dbReference>
<dbReference type="CDD" id="cd07043">
    <property type="entry name" value="STAS_anti-anti-sigma_factors"/>
    <property type="match status" value="1"/>
</dbReference>
<keyword evidence="5" id="KW-1185">Reference proteome</keyword>
<dbReference type="SUPFAM" id="SSF52091">
    <property type="entry name" value="SpoIIaa-like"/>
    <property type="match status" value="1"/>
</dbReference>
<dbReference type="SUPFAM" id="SSF55874">
    <property type="entry name" value="ATPase domain of HSP90 chaperone/DNA topoisomerase II/histidine kinase"/>
    <property type="match status" value="1"/>
</dbReference>
<dbReference type="Pfam" id="PF07228">
    <property type="entry name" value="SpoIIE"/>
    <property type="match status" value="1"/>
</dbReference>
<dbReference type="Gene3D" id="3.30.565.10">
    <property type="entry name" value="Histidine kinase-like ATPase, C-terminal domain"/>
    <property type="match status" value="1"/>
</dbReference>
<comment type="caution">
    <text evidence="4">The sequence shown here is derived from an EMBL/GenBank/DDBJ whole genome shotgun (WGS) entry which is preliminary data.</text>
</comment>
<feature type="domain" description="PPM-type phosphatase" evidence="3">
    <location>
        <begin position="166"/>
        <end position="388"/>
    </location>
</feature>
<sequence length="639" mass="66696">MVPHGGGDFGSVEAALAAFEDEPQICVVVEGVERRVVAANAAARARLGGGGIGDVVSDATTEALGLGDPHDLETVRRTGDPDFSSHWHVRVGAGGRAQDVLLHRSLVPWVGADGSVRGVVAVVSDVTTTLPAGRRREPGGRARHDAMVSLSDALLPDDLPVVPGLDVAARYLLASEDGAAGGDWFDVVVRDDGRVVLVVGDVVGHGVTASAVMGQLRAVLHERLASGASVDEAVADLDRFARTRPESRATTLVVVEVDPAGGDICYCTAGHPPPLVVDAEGRATFLPPSGGAPLGTVQPAAAVASARLRPDDLVLLHSDGLLERRGGSHAHWLTQVADVFSHAYLGLTGATPGAPRRTVERVCQEGLEVLARLEEGHDEDITVVAAQRVSPLAPLTLRLPAVRSSVATVREELHGWLARVDSRPLDEMSVQHAVGELVTNVVEHAYAGRLPGDVRVTMRQDPRGELVAEVADDGCWHDRPPGDPGRTHGLALARGLVDSLLIEGSETGTTVTARARLSRPAQLLQGRVPQAHPVAASRFRFGAHPGDDRRIDVGGSLDASNADELRASARRATAGGTRPLVLDLAGVTHLGSAAVQALHEVVAEGPAPPRLQAPRGSVAQQVMELVRLPHSTSPADPAP</sequence>
<evidence type="ECO:0000256" key="1">
    <source>
        <dbReference type="ARBA" id="ARBA00022801"/>
    </source>
</evidence>
<keyword evidence="1" id="KW-0378">Hydrolase</keyword>
<proteinExistence type="predicted"/>
<dbReference type="InterPro" id="IPR036513">
    <property type="entry name" value="STAS_dom_sf"/>
</dbReference>
<evidence type="ECO:0000313" key="4">
    <source>
        <dbReference type="EMBL" id="MFC5176416.1"/>
    </source>
</evidence>
<evidence type="ECO:0000259" key="2">
    <source>
        <dbReference type="PROSITE" id="PS50801"/>
    </source>
</evidence>
<dbReference type="SMART" id="SM00331">
    <property type="entry name" value="PP2C_SIG"/>
    <property type="match status" value="1"/>
</dbReference>
<dbReference type="Gene3D" id="3.30.750.24">
    <property type="entry name" value="STAS domain"/>
    <property type="match status" value="1"/>
</dbReference>
<dbReference type="Gene3D" id="3.60.40.10">
    <property type="entry name" value="PPM-type phosphatase domain"/>
    <property type="match status" value="1"/>
</dbReference>
<dbReference type="PANTHER" id="PTHR43156">
    <property type="entry name" value="STAGE II SPORULATION PROTEIN E-RELATED"/>
    <property type="match status" value="1"/>
</dbReference>
<dbReference type="InterPro" id="IPR002645">
    <property type="entry name" value="STAS_dom"/>
</dbReference>
<dbReference type="PROSITE" id="PS50801">
    <property type="entry name" value="STAS"/>
    <property type="match status" value="1"/>
</dbReference>
<name>A0ABW0BGG2_9ACTN</name>
<organism evidence="4 5">
    <name type="scientific">Nocardioides taihuensis</name>
    <dbReference type="NCBI Taxonomy" id="1835606"/>
    <lineage>
        <taxon>Bacteria</taxon>
        <taxon>Bacillati</taxon>
        <taxon>Actinomycetota</taxon>
        <taxon>Actinomycetes</taxon>
        <taxon>Propionibacteriales</taxon>
        <taxon>Nocardioidaceae</taxon>
        <taxon>Nocardioides</taxon>
    </lineage>
</organism>
<dbReference type="PROSITE" id="PS51746">
    <property type="entry name" value="PPM_2"/>
    <property type="match status" value="1"/>
</dbReference>
<dbReference type="InterPro" id="IPR003594">
    <property type="entry name" value="HATPase_dom"/>
</dbReference>
<gene>
    <name evidence="4" type="ORF">ACFPGP_07020</name>
</gene>
<evidence type="ECO:0000313" key="5">
    <source>
        <dbReference type="Proteomes" id="UP001596087"/>
    </source>
</evidence>
<dbReference type="Pfam" id="PF13581">
    <property type="entry name" value="HATPase_c_2"/>
    <property type="match status" value="1"/>
</dbReference>
<protein>
    <submittedName>
        <fullName evidence="4">SpoIIE family protein phosphatase</fullName>
    </submittedName>
</protein>
<dbReference type="SUPFAM" id="SSF81606">
    <property type="entry name" value="PP2C-like"/>
    <property type="match status" value="1"/>
</dbReference>
<evidence type="ECO:0000259" key="3">
    <source>
        <dbReference type="PROSITE" id="PS51746"/>
    </source>
</evidence>
<dbReference type="RefSeq" id="WP_378588728.1">
    <property type="nucleotide sequence ID" value="NZ_JBHSKD010000007.1"/>
</dbReference>
<dbReference type="InterPro" id="IPR058548">
    <property type="entry name" value="MlaB-like_STAS"/>
</dbReference>
<dbReference type="InterPro" id="IPR001932">
    <property type="entry name" value="PPM-type_phosphatase-like_dom"/>
</dbReference>